<keyword evidence="5 8" id="KW-0560">Oxidoreductase</keyword>
<dbReference type="Gene3D" id="3.30.460.30">
    <property type="entry name" value="Glutamyl-tRNA reductase, N-terminal domain"/>
    <property type="match status" value="1"/>
</dbReference>
<dbReference type="InterPro" id="IPR018214">
    <property type="entry name" value="GluRdtase_CS"/>
</dbReference>
<dbReference type="NCBIfam" id="TIGR01035">
    <property type="entry name" value="hemA"/>
    <property type="match status" value="1"/>
</dbReference>
<dbReference type="Proteomes" id="UP000019249">
    <property type="component" value="Unassembled WGS sequence"/>
</dbReference>
<dbReference type="InterPro" id="IPR036343">
    <property type="entry name" value="GluRdtase_N_sf"/>
</dbReference>
<dbReference type="PANTHER" id="PTHR43013">
    <property type="entry name" value="GLUTAMYL-TRNA REDUCTASE"/>
    <property type="match status" value="1"/>
</dbReference>
<feature type="binding site" evidence="8">
    <location>
        <begin position="189"/>
        <end position="194"/>
    </location>
    <ligand>
        <name>NADP(+)</name>
        <dbReference type="ChEBI" id="CHEBI:58349"/>
    </ligand>
</feature>
<gene>
    <name evidence="8 13" type="primary">hemA</name>
    <name evidence="13" type="ORF">MFLO_03920</name>
</gene>
<comment type="miscellaneous">
    <text evidence="8">During catalysis, the active site Cys acts as a nucleophile attacking the alpha-carbonyl group of tRNA-bound glutamate with the formation of a thioester intermediate between enzyme and glutamate, and the concomitant release of tRNA(Glu). The thioester intermediate is finally reduced by direct hydride transfer from NADPH, to form the product GSA.</text>
</comment>
<feature type="domain" description="Quinate/shikimate 5-dehydrogenase/glutamyl-tRNA reductase" evidence="11">
    <location>
        <begin position="171"/>
        <end position="305"/>
    </location>
</feature>
<comment type="function">
    <text evidence="8">Catalyzes the NADPH-dependent reduction of glutamyl-tRNA(Glu) to glutamate 1-semialdehyde (GSA).</text>
</comment>
<dbReference type="PROSITE" id="PS00747">
    <property type="entry name" value="GLUTR"/>
    <property type="match status" value="1"/>
</dbReference>
<feature type="site" description="Important for activity" evidence="8">
    <location>
        <position position="99"/>
    </location>
</feature>
<comment type="pathway">
    <text evidence="1 8 9">Porphyrin-containing compound metabolism; protoporphyrin-IX biosynthesis; 5-aminolevulinate from L-glutamyl-tRNA(Glu): step 1/2.</text>
</comment>
<dbReference type="Gene3D" id="3.40.50.720">
    <property type="entry name" value="NAD(P)-binding Rossmann-like Domain"/>
    <property type="match status" value="1"/>
</dbReference>
<feature type="binding site" evidence="8">
    <location>
        <begin position="114"/>
        <end position="116"/>
    </location>
    <ligand>
        <name>substrate</name>
    </ligand>
</feature>
<feature type="binding site" evidence="8">
    <location>
        <position position="109"/>
    </location>
    <ligand>
        <name>substrate</name>
    </ligand>
</feature>
<dbReference type="CDD" id="cd05213">
    <property type="entry name" value="NAD_bind_Glutamyl_tRNA_reduct"/>
    <property type="match status" value="1"/>
</dbReference>
<feature type="active site" description="Nucleophile" evidence="8">
    <location>
        <position position="50"/>
    </location>
</feature>
<evidence type="ECO:0000256" key="1">
    <source>
        <dbReference type="ARBA" id="ARBA00005059"/>
    </source>
</evidence>
<dbReference type="HAMAP" id="MF_00087">
    <property type="entry name" value="Glu_tRNA_reductase"/>
    <property type="match status" value="1"/>
</dbReference>
<evidence type="ECO:0000256" key="2">
    <source>
        <dbReference type="ARBA" id="ARBA00005916"/>
    </source>
</evidence>
<evidence type="ECO:0000259" key="10">
    <source>
        <dbReference type="Pfam" id="PF00745"/>
    </source>
</evidence>
<keyword evidence="14" id="KW-1185">Reference proteome</keyword>
<feature type="domain" description="Glutamyl-tRNA reductase N-terminal" evidence="12">
    <location>
        <begin position="6"/>
        <end position="156"/>
    </location>
</feature>
<evidence type="ECO:0000259" key="12">
    <source>
        <dbReference type="Pfam" id="PF05201"/>
    </source>
</evidence>
<dbReference type="SUPFAM" id="SSF51735">
    <property type="entry name" value="NAD(P)-binding Rossmann-fold domains"/>
    <property type="match status" value="1"/>
</dbReference>
<dbReference type="PANTHER" id="PTHR43013:SF1">
    <property type="entry name" value="GLUTAMYL-TRNA REDUCTASE"/>
    <property type="match status" value="1"/>
</dbReference>
<evidence type="ECO:0000256" key="5">
    <source>
        <dbReference type="ARBA" id="ARBA00023002"/>
    </source>
</evidence>
<name>A0ABP3B1Q7_9LIST</name>
<evidence type="ECO:0000256" key="8">
    <source>
        <dbReference type="HAMAP-Rule" id="MF_00087"/>
    </source>
</evidence>
<feature type="binding site" evidence="8">
    <location>
        <position position="120"/>
    </location>
    <ligand>
        <name>substrate</name>
    </ligand>
</feature>
<evidence type="ECO:0000256" key="3">
    <source>
        <dbReference type="ARBA" id="ARBA00012970"/>
    </source>
</evidence>
<protein>
    <recommendedName>
        <fullName evidence="3 8">Glutamyl-tRNA reductase</fullName>
        <shortName evidence="8">GluTR</shortName>
        <ecNumber evidence="3 8">1.2.1.70</ecNumber>
    </recommendedName>
</protein>
<evidence type="ECO:0000256" key="7">
    <source>
        <dbReference type="ARBA" id="ARBA00047464"/>
    </source>
</evidence>
<dbReference type="InterPro" id="IPR015895">
    <property type="entry name" value="4pyrrol_synth_GluRdtase_N"/>
</dbReference>
<dbReference type="EC" id="1.2.1.70" evidence="3 8"/>
<dbReference type="Pfam" id="PF05201">
    <property type="entry name" value="GlutR_N"/>
    <property type="match status" value="1"/>
</dbReference>
<evidence type="ECO:0000313" key="14">
    <source>
        <dbReference type="Proteomes" id="UP000019249"/>
    </source>
</evidence>
<keyword evidence="6 8" id="KW-0627">Porphyrin biosynthesis</keyword>
<dbReference type="SUPFAM" id="SSF69742">
    <property type="entry name" value="Glutamyl tRNA-reductase catalytic, N-terminal domain"/>
    <property type="match status" value="1"/>
</dbReference>
<organism evidence="13 14">
    <name type="scientific">Listeria floridensis FSL S10-1187</name>
    <dbReference type="NCBI Taxonomy" id="1265817"/>
    <lineage>
        <taxon>Bacteria</taxon>
        <taxon>Bacillati</taxon>
        <taxon>Bacillota</taxon>
        <taxon>Bacilli</taxon>
        <taxon>Bacillales</taxon>
        <taxon>Listeriaceae</taxon>
        <taxon>Listeria</taxon>
    </lineage>
</organism>
<feature type="domain" description="Tetrapyrrole biosynthesis glutamyl-tRNA reductase dimerisation" evidence="10">
    <location>
        <begin position="321"/>
        <end position="418"/>
    </location>
</feature>
<proteinExistence type="inferred from homology"/>
<evidence type="ECO:0000259" key="11">
    <source>
        <dbReference type="Pfam" id="PF01488"/>
    </source>
</evidence>
<evidence type="ECO:0000256" key="4">
    <source>
        <dbReference type="ARBA" id="ARBA00022857"/>
    </source>
</evidence>
<comment type="catalytic activity">
    <reaction evidence="7 8 9">
        <text>(S)-4-amino-5-oxopentanoate + tRNA(Glu) + NADP(+) = L-glutamyl-tRNA(Glu) + NADPH + H(+)</text>
        <dbReference type="Rhea" id="RHEA:12344"/>
        <dbReference type="Rhea" id="RHEA-COMP:9663"/>
        <dbReference type="Rhea" id="RHEA-COMP:9680"/>
        <dbReference type="ChEBI" id="CHEBI:15378"/>
        <dbReference type="ChEBI" id="CHEBI:57501"/>
        <dbReference type="ChEBI" id="CHEBI:57783"/>
        <dbReference type="ChEBI" id="CHEBI:58349"/>
        <dbReference type="ChEBI" id="CHEBI:78442"/>
        <dbReference type="ChEBI" id="CHEBI:78520"/>
        <dbReference type="EC" id="1.2.1.70"/>
    </reaction>
</comment>
<dbReference type="EMBL" id="AODF01000006">
    <property type="protein sequence ID" value="EUJ33254.1"/>
    <property type="molecule type" value="Genomic_DNA"/>
</dbReference>
<evidence type="ECO:0000313" key="13">
    <source>
        <dbReference type="EMBL" id="EUJ33254.1"/>
    </source>
</evidence>
<feature type="binding site" evidence="8">
    <location>
        <begin position="49"/>
        <end position="52"/>
    </location>
    <ligand>
        <name>substrate</name>
    </ligand>
</feature>
<evidence type="ECO:0000256" key="6">
    <source>
        <dbReference type="ARBA" id="ARBA00023244"/>
    </source>
</evidence>
<dbReference type="InterPro" id="IPR036291">
    <property type="entry name" value="NAD(P)-bd_dom_sf"/>
</dbReference>
<dbReference type="SUPFAM" id="SSF69075">
    <property type="entry name" value="Glutamyl tRNA-reductase dimerization domain"/>
    <property type="match status" value="1"/>
</dbReference>
<comment type="subunit">
    <text evidence="8">Homodimer.</text>
</comment>
<dbReference type="Pfam" id="PF01488">
    <property type="entry name" value="Shikimate_DH"/>
    <property type="match status" value="1"/>
</dbReference>
<evidence type="ECO:0000256" key="9">
    <source>
        <dbReference type="RuleBase" id="RU000584"/>
    </source>
</evidence>
<dbReference type="InterPro" id="IPR006151">
    <property type="entry name" value="Shikm_DH/Glu-tRNA_Rdtase"/>
</dbReference>
<dbReference type="InterPro" id="IPR015896">
    <property type="entry name" value="4pyrrol_synth_GluRdtase_dimer"/>
</dbReference>
<sequence>MYILSVGLNHKTAPIEVREKFSFSETEEEKAHQTLQQEKSILENVILSTCNRTEITAVVDQIHTGKYYLKRFLADWFNIGLEEASSYLFFHEEEAAVKHLYEVACGLDSLVLGETQILGQVKHAFAVAQEAGTTGTILNQLFREAVHFAKNMHHQTKINENAVSVSYAAVEIAKNIYTELNDKTVLLIGAGKMSELAMQNLAGSGVRELVLINRTTEKAELLANQFTARVGRFEDMHMELLHADIVLVSTSAENYLLCEADIEPICSKRNSPLLIIDIALPRNVDPKINQLQGVYLYDLDDLEGVISANTEERRQIVEETKRAIAAEADLFFEWERQLGVVPLIRELREQALTIQETTMQSLENKLPGLTEREYTMIGKHMKSIINQMLKQPILEVKEMTGKPNSHDQIETFKAIFDLSGNHQLKQQEHKKELNEVKK</sequence>
<comment type="similarity">
    <text evidence="2 8 9">Belongs to the glutamyl-tRNA reductase family.</text>
</comment>
<dbReference type="InterPro" id="IPR036453">
    <property type="entry name" value="GluRdtase_dimer_dom_sf"/>
</dbReference>
<keyword evidence="4 8" id="KW-0521">NADP</keyword>
<dbReference type="Pfam" id="PF00745">
    <property type="entry name" value="GlutR_dimer"/>
    <property type="match status" value="1"/>
</dbReference>
<comment type="domain">
    <text evidence="8">Possesses an unusual extended V-shaped dimeric structure with each monomer consisting of three distinct domains arranged along a curved 'spinal' alpha-helix. The N-terminal catalytic domain specifically recognizes the glutamate moiety of the substrate. The second domain is the NADPH-binding domain, and the third C-terminal domain is responsible for dimerization.</text>
</comment>
<accession>A0ABP3B1Q7</accession>
<dbReference type="RefSeq" id="WP_036096419.1">
    <property type="nucleotide sequence ID" value="NZ_AODF01000006.1"/>
</dbReference>
<reference evidence="13 14" key="1">
    <citation type="journal article" date="2014" name="Int. J. Syst. Evol. Microbiol.">
        <title>Listeria floridensis sp. nov., Listeria aquatica sp. nov., Listeria cornellensis sp. nov., Listeria riparia sp. nov. and Listeria grandensis sp. nov., from agricultural and natural environments.</title>
        <authorList>
            <person name="den Bakker H.C."/>
            <person name="Warchocki S."/>
            <person name="Wright E.M."/>
            <person name="Allred A.F."/>
            <person name="Ahlstrom C."/>
            <person name="Manuel C.S."/>
            <person name="Stasiewicz M.J."/>
            <person name="Burrell A."/>
            <person name="Roof S."/>
            <person name="Strawn L."/>
            <person name="Fortes E.D."/>
            <person name="Nightingale K.K."/>
            <person name="Kephart D."/>
            <person name="Wiedmann M."/>
        </authorList>
    </citation>
    <scope>NUCLEOTIDE SEQUENCE [LARGE SCALE GENOMIC DNA]</scope>
    <source>
        <strain evidence="13 14">FSL S10-1187</strain>
    </source>
</reference>
<dbReference type="PIRSF" id="PIRSF000445">
    <property type="entry name" value="4pyrrol_synth_GluRdtase"/>
    <property type="match status" value="1"/>
</dbReference>
<comment type="caution">
    <text evidence="13">The sequence shown here is derived from an EMBL/GenBank/DDBJ whole genome shotgun (WGS) entry which is preliminary data.</text>
</comment>
<dbReference type="GO" id="GO:0008883">
    <property type="term" value="F:glutamyl-tRNA reductase activity"/>
    <property type="evidence" value="ECO:0007669"/>
    <property type="project" value="UniProtKB-EC"/>
</dbReference>
<dbReference type="InterPro" id="IPR000343">
    <property type="entry name" value="4pyrrol_synth_GluRdtase"/>
</dbReference>